<dbReference type="GeneID" id="63744021"/>
<evidence type="ECO:0000259" key="2">
    <source>
        <dbReference type="Pfam" id="PF26640"/>
    </source>
</evidence>
<dbReference type="Proteomes" id="UP000184383">
    <property type="component" value="Unassembled WGS sequence"/>
</dbReference>
<dbReference type="PANTHER" id="PTHR10622">
    <property type="entry name" value="HET DOMAIN-CONTAINING PROTEIN"/>
    <property type="match status" value="1"/>
</dbReference>
<feature type="domain" description="Heterokaryon incompatibility" evidence="1">
    <location>
        <begin position="27"/>
        <end position="133"/>
    </location>
</feature>
<keyword evidence="4" id="KW-1185">Reference proteome</keyword>
<dbReference type="EMBL" id="KV878212">
    <property type="protein sequence ID" value="OJJ36197.1"/>
    <property type="molecule type" value="Genomic_DNA"/>
</dbReference>
<feature type="domain" description="DUF8212" evidence="2">
    <location>
        <begin position="241"/>
        <end position="266"/>
    </location>
</feature>
<dbReference type="OrthoDB" id="674604at2759"/>
<organism evidence="3 4">
    <name type="scientific">Aspergillus wentii DTO 134E9</name>
    <dbReference type="NCBI Taxonomy" id="1073089"/>
    <lineage>
        <taxon>Eukaryota</taxon>
        <taxon>Fungi</taxon>
        <taxon>Dikarya</taxon>
        <taxon>Ascomycota</taxon>
        <taxon>Pezizomycotina</taxon>
        <taxon>Eurotiomycetes</taxon>
        <taxon>Eurotiomycetidae</taxon>
        <taxon>Eurotiales</taxon>
        <taxon>Aspergillaceae</taxon>
        <taxon>Aspergillus</taxon>
        <taxon>Aspergillus subgen. Cremei</taxon>
    </lineage>
</organism>
<reference evidence="4" key="1">
    <citation type="journal article" date="2017" name="Genome Biol.">
        <title>Comparative genomics reveals high biological diversity and specific adaptations in the industrially and medically important fungal genus Aspergillus.</title>
        <authorList>
            <person name="de Vries R.P."/>
            <person name="Riley R."/>
            <person name="Wiebenga A."/>
            <person name="Aguilar-Osorio G."/>
            <person name="Amillis S."/>
            <person name="Uchima C.A."/>
            <person name="Anderluh G."/>
            <person name="Asadollahi M."/>
            <person name="Askin M."/>
            <person name="Barry K."/>
            <person name="Battaglia E."/>
            <person name="Bayram O."/>
            <person name="Benocci T."/>
            <person name="Braus-Stromeyer S.A."/>
            <person name="Caldana C."/>
            <person name="Canovas D."/>
            <person name="Cerqueira G.C."/>
            <person name="Chen F."/>
            <person name="Chen W."/>
            <person name="Choi C."/>
            <person name="Clum A."/>
            <person name="Dos Santos R.A."/>
            <person name="Damasio A.R."/>
            <person name="Diallinas G."/>
            <person name="Emri T."/>
            <person name="Fekete E."/>
            <person name="Flipphi M."/>
            <person name="Freyberg S."/>
            <person name="Gallo A."/>
            <person name="Gournas C."/>
            <person name="Habgood R."/>
            <person name="Hainaut M."/>
            <person name="Harispe M.L."/>
            <person name="Henrissat B."/>
            <person name="Hilden K.S."/>
            <person name="Hope R."/>
            <person name="Hossain A."/>
            <person name="Karabika E."/>
            <person name="Karaffa L."/>
            <person name="Karanyi Z."/>
            <person name="Krasevec N."/>
            <person name="Kuo A."/>
            <person name="Kusch H."/>
            <person name="LaButti K."/>
            <person name="Lagendijk E.L."/>
            <person name="Lapidus A."/>
            <person name="Levasseur A."/>
            <person name="Lindquist E."/>
            <person name="Lipzen A."/>
            <person name="Logrieco A.F."/>
            <person name="MacCabe A."/>
            <person name="Maekelae M.R."/>
            <person name="Malavazi I."/>
            <person name="Melin P."/>
            <person name="Meyer V."/>
            <person name="Mielnichuk N."/>
            <person name="Miskei M."/>
            <person name="Molnar A.P."/>
            <person name="Mule G."/>
            <person name="Ngan C.Y."/>
            <person name="Orejas M."/>
            <person name="Orosz E."/>
            <person name="Ouedraogo J.P."/>
            <person name="Overkamp K.M."/>
            <person name="Park H.-S."/>
            <person name="Perrone G."/>
            <person name="Piumi F."/>
            <person name="Punt P.J."/>
            <person name="Ram A.F."/>
            <person name="Ramon A."/>
            <person name="Rauscher S."/>
            <person name="Record E."/>
            <person name="Riano-Pachon D.M."/>
            <person name="Robert V."/>
            <person name="Roehrig J."/>
            <person name="Ruller R."/>
            <person name="Salamov A."/>
            <person name="Salih N.S."/>
            <person name="Samson R.A."/>
            <person name="Sandor E."/>
            <person name="Sanguinetti M."/>
            <person name="Schuetze T."/>
            <person name="Sepcic K."/>
            <person name="Shelest E."/>
            <person name="Sherlock G."/>
            <person name="Sophianopoulou V."/>
            <person name="Squina F.M."/>
            <person name="Sun H."/>
            <person name="Susca A."/>
            <person name="Todd R.B."/>
            <person name="Tsang A."/>
            <person name="Unkles S.E."/>
            <person name="van de Wiele N."/>
            <person name="van Rossen-Uffink D."/>
            <person name="Oliveira J.V."/>
            <person name="Vesth T.C."/>
            <person name="Visser J."/>
            <person name="Yu J.-H."/>
            <person name="Zhou M."/>
            <person name="Andersen M.R."/>
            <person name="Archer D.B."/>
            <person name="Baker S.E."/>
            <person name="Benoit I."/>
            <person name="Brakhage A.A."/>
            <person name="Braus G.H."/>
            <person name="Fischer R."/>
            <person name="Frisvad J.C."/>
            <person name="Goldman G.H."/>
            <person name="Houbraken J."/>
            <person name="Oakley B."/>
            <person name="Pocsi I."/>
            <person name="Scazzocchio C."/>
            <person name="Seiboth B."/>
            <person name="vanKuyk P.A."/>
            <person name="Wortman J."/>
            <person name="Dyer P.S."/>
            <person name="Grigoriev I.V."/>
        </authorList>
    </citation>
    <scope>NUCLEOTIDE SEQUENCE [LARGE SCALE GENOMIC DNA]</scope>
    <source>
        <strain evidence="4">DTO 134E9</strain>
    </source>
</reference>
<proteinExistence type="predicted"/>
<dbReference type="PANTHER" id="PTHR10622:SF10">
    <property type="entry name" value="HET DOMAIN-CONTAINING PROTEIN"/>
    <property type="match status" value="1"/>
</dbReference>
<dbReference type="Pfam" id="PF06985">
    <property type="entry name" value="HET"/>
    <property type="match status" value="1"/>
</dbReference>
<protein>
    <submittedName>
        <fullName evidence="3">Uncharacterized protein</fullName>
    </submittedName>
</protein>
<evidence type="ECO:0000313" key="3">
    <source>
        <dbReference type="EMBL" id="OJJ36197.1"/>
    </source>
</evidence>
<gene>
    <name evidence="3" type="ORF">ASPWEDRAFT_110442</name>
</gene>
<evidence type="ECO:0000259" key="1">
    <source>
        <dbReference type="Pfam" id="PF06985"/>
    </source>
</evidence>
<dbReference type="AlphaFoldDB" id="A0A1L9RMZ1"/>
<accession>A0A1L9RMZ1</accession>
<dbReference type="STRING" id="1073089.A0A1L9RMZ1"/>
<evidence type="ECO:0000313" key="4">
    <source>
        <dbReference type="Proteomes" id="UP000184383"/>
    </source>
</evidence>
<dbReference type="InterPro" id="IPR010730">
    <property type="entry name" value="HET"/>
</dbReference>
<dbReference type="VEuPathDB" id="FungiDB:ASPWEDRAFT_110442"/>
<sequence>MRLIKANGVEADRFEVREFYDANIPPYAILSHTWGDDEVTLRDLEETNAKRREEYDIFRTYRFTGRSDRRKRKGYSKIRGACSIAKNDSFDYVWIDTCCIDKTSSAELSESINSMYRWYEEAEVCYVCLADVSSMGDFSNSRWFTRGWTLQELIAPLKVIFLDRNWKVLGTKESLQAKISDRTRIPVDILTGTGDLDRVPVAQRMAWAATRQTSRLEDRAYSLLGIFGINMPMLYGEGKMAFARLQEEIMKVYEDFTLFAWRSSDENHGGLLAISPDAFKDSSDFDLDYNPNDTVNPSWVLDGKGMHLELPFMPIGHGGLGVALIFCS</sequence>
<dbReference type="InterPro" id="IPR058525">
    <property type="entry name" value="DUF8212"/>
</dbReference>
<name>A0A1L9RMZ1_ASPWE</name>
<dbReference type="RefSeq" id="XP_040689873.1">
    <property type="nucleotide sequence ID" value="XM_040828173.1"/>
</dbReference>
<dbReference type="Pfam" id="PF26640">
    <property type="entry name" value="DUF8212"/>
    <property type="match status" value="1"/>
</dbReference>